<evidence type="ECO:0000256" key="2">
    <source>
        <dbReference type="ARBA" id="ARBA00023043"/>
    </source>
</evidence>
<proteinExistence type="predicted"/>
<dbReference type="SMART" id="SM00248">
    <property type="entry name" value="ANK"/>
    <property type="match status" value="17"/>
</dbReference>
<feature type="repeat" description="ANK" evidence="3">
    <location>
        <begin position="573"/>
        <end position="605"/>
    </location>
</feature>
<evidence type="ECO:0000256" key="3">
    <source>
        <dbReference type="PROSITE-ProRule" id="PRU00023"/>
    </source>
</evidence>
<comment type="caution">
    <text evidence="6">The sequence shown here is derived from an EMBL/GenBank/DDBJ whole genome shotgun (WGS) entry which is preliminary data.</text>
</comment>
<feature type="repeat" description="ANK" evidence="3">
    <location>
        <begin position="969"/>
        <end position="1001"/>
    </location>
</feature>
<dbReference type="InterPro" id="IPR002110">
    <property type="entry name" value="Ankyrin_rpt"/>
</dbReference>
<organism evidence="6 7">
    <name type="scientific">Mycena albidolilacea</name>
    <dbReference type="NCBI Taxonomy" id="1033008"/>
    <lineage>
        <taxon>Eukaryota</taxon>
        <taxon>Fungi</taxon>
        <taxon>Dikarya</taxon>
        <taxon>Basidiomycota</taxon>
        <taxon>Agaricomycotina</taxon>
        <taxon>Agaricomycetes</taxon>
        <taxon>Agaricomycetidae</taxon>
        <taxon>Agaricales</taxon>
        <taxon>Marasmiineae</taxon>
        <taxon>Mycenaceae</taxon>
        <taxon>Mycena</taxon>
    </lineage>
</organism>
<feature type="repeat" description="ANK" evidence="3">
    <location>
        <begin position="936"/>
        <end position="968"/>
    </location>
</feature>
<dbReference type="PROSITE" id="PS50297">
    <property type="entry name" value="ANK_REP_REGION"/>
    <property type="match status" value="11"/>
</dbReference>
<dbReference type="PANTHER" id="PTHR23206:SF7">
    <property type="entry name" value="PROTEIN KINASE DOMAIN-CONTAINING PROTEIN"/>
    <property type="match status" value="1"/>
</dbReference>
<feature type="domain" description="Nephrocystin 3-like N-terminal" evidence="5">
    <location>
        <begin position="66"/>
        <end position="225"/>
    </location>
</feature>
<dbReference type="Pfam" id="PF22939">
    <property type="entry name" value="WHD_GPIID"/>
    <property type="match status" value="1"/>
</dbReference>
<feature type="repeat" description="ANK" evidence="3">
    <location>
        <begin position="1002"/>
        <end position="1034"/>
    </location>
</feature>
<dbReference type="AlphaFoldDB" id="A0AAD7EU00"/>
<name>A0AAD7EU00_9AGAR</name>
<dbReference type="InterPro" id="IPR054471">
    <property type="entry name" value="GPIID_WHD"/>
</dbReference>
<keyword evidence="1" id="KW-0677">Repeat</keyword>
<dbReference type="PANTHER" id="PTHR23206">
    <property type="entry name" value="MASK PROTEIN"/>
    <property type="match status" value="1"/>
</dbReference>
<gene>
    <name evidence="6" type="ORF">DFH08DRAFT_806928</name>
</gene>
<feature type="repeat" description="ANK" evidence="3">
    <location>
        <begin position="804"/>
        <end position="836"/>
    </location>
</feature>
<feature type="repeat" description="ANK" evidence="3">
    <location>
        <begin position="837"/>
        <end position="869"/>
    </location>
</feature>
<dbReference type="InterPro" id="IPR036770">
    <property type="entry name" value="Ankyrin_rpt-contain_sf"/>
</dbReference>
<dbReference type="Gene3D" id="1.25.40.20">
    <property type="entry name" value="Ankyrin repeat-containing domain"/>
    <property type="match status" value="5"/>
</dbReference>
<reference evidence="6" key="1">
    <citation type="submission" date="2023-03" db="EMBL/GenBank/DDBJ databases">
        <title>Massive genome expansion in bonnet fungi (Mycena s.s.) driven by repeated elements and novel gene families across ecological guilds.</title>
        <authorList>
            <consortium name="Lawrence Berkeley National Laboratory"/>
            <person name="Harder C.B."/>
            <person name="Miyauchi S."/>
            <person name="Viragh M."/>
            <person name="Kuo A."/>
            <person name="Thoen E."/>
            <person name="Andreopoulos B."/>
            <person name="Lu D."/>
            <person name="Skrede I."/>
            <person name="Drula E."/>
            <person name="Henrissat B."/>
            <person name="Morin E."/>
            <person name="Kohler A."/>
            <person name="Barry K."/>
            <person name="LaButti K."/>
            <person name="Morin E."/>
            <person name="Salamov A."/>
            <person name="Lipzen A."/>
            <person name="Mereny Z."/>
            <person name="Hegedus B."/>
            <person name="Baldrian P."/>
            <person name="Stursova M."/>
            <person name="Weitz H."/>
            <person name="Taylor A."/>
            <person name="Grigoriev I.V."/>
            <person name="Nagy L.G."/>
            <person name="Martin F."/>
            <person name="Kauserud H."/>
        </authorList>
    </citation>
    <scope>NUCLEOTIDE SEQUENCE</scope>
    <source>
        <strain evidence="6">CBHHK002</strain>
    </source>
</reference>
<dbReference type="Proteomes" id="UP001218218">
    <property type="component" value="Unassembled WGS sequence"/>
</dbReference>
<keyword evidence="2 3" id="KW-0040">ANK repeat</keyword>
<dbReference type="Pfam" id="PF24883">
    <property type="entry name" value="NPHP3_N"/>
    <property type="match status" value="1"/>
</dbReference>
<dbReference type="InterPro" id="IPR027417">
    <property type="entry name" value="P-loop_NTPase"/>
</dbReference>
<feature type="repeat" description="ANK" evidence="3">
    <location>
        <begin position="672"/>
        <end position="704"/>
    </location>
</feature>
<evidence type="ECO:0000259" key="4">
    <source>
        <dbReference type="Pfam" id="PF22939"/>
    </source>
</evidence>
<feature type="repeat" description="ANK" evidence="3">
    <location>
        <begin position="708"/>
        <end position="737"/>
    </location>
</feature>
<dbReference type="InterPro" id="IPR051631">
    <property type="entry name" value="Ankyrin-KH/SAM_domain"/>
</dbReference>
<dbReference type="EMBL" id="JARIHO010000015">
    <property type="protein sequence ID" value="KAJ7349574.1"/>
    <property type="molecule type" value="Genomic_DNA"/>
</dbReference>
<evidence type="ECO:0000256" key="1">
    <source>
        <dbReference type="ARBA" id="ARBA00022737"/>
    </source>
</evidence>
<feature type="repeat" description="ANK" evidence="3">
    <location>
        <begin position="903"/>
        <end position="935"/>
    </location>
</feature>
<dbReference type="PRINTS" id="PR01415">
    <property type="entry name" value="ANKYRIN"/>
</dbReference>
<feature type="repeat" description="ANK" evidence="3">
    <location>
        <begin position="540"/>
        <end position="572"/>
    </location>
</feature>
<keyword evidence="7" id="KW-1185">Reference proteome</keyword>
<dbReference type="Pfam" id="PF00023">
    <property type="entry name" value="Ank"/>
    <property type="match status" value="2"/>
</dbReference>
<protein>
    <submittedName>
        <fullName evidence="6">Ankyrin repeat-containing domain protein</fullName>
    </submittedName>
</protein>
<dbReference type="SUPFAM" id="SSF52540">
    <property type="entry name" value="P-loop containing nucleoside triphosphate hydrolases"/>
    <property type="match status" value="1"/>
</dbReference>
<sequence>MLPRNSGSKTVLHIHGGVGGHGGGGRKHGIGGAGGAGQGPHVNFRAENVSMHAAVDNDISSARQQGTGGWLLEDTGFQQWELNSGSTLWCEGIPGSGKTVLVSMVVDHLNTQAQNRNVGVACIYLNHKETEAQTVSNLLSGLWRQLIFGKDINPQVQELYQQHTEKGTRPSLDNIHLALCAAITQFSKVYIVVDAVDEYPLNQRHLLFDHLTEIRSTVNLMITSRPHITPIADSEVLQIRANDKDIQSYVDGYIKRSPQLSKLVKMKPELEEKIGAKMRNTVDGMFLLARLHLVSLDTMMTPKAVLKALEKLPSDLDETYHNAMERIADQRQGAREVAQSTLIWVTNAKRPLTVEEIRVALAIEPGDNQLDVDNMLDIDTILSVCAGLIIVDEEHSIVRLVHYTTQEYWDRVQAPQFPDAQTNVTRSLLTFLAFDKHVEIYNWARYRHERDQPTLFNYCQYTLVHAAGKPEEDLRKEIIEFLLQAVMWGTLKKWNRPWKSLAPWDFEDWPQKTVPLWIAAAANLFNTADYLMKNSSVTNSNHRAVIVASYYGHFKIVELLISQGVDVNFLGGVYETALQAASSNGHKDIAELLINAGANVNTQDGEYGTALQATSLNGHKDIADLLINTGADVNAQGGYYGTALRAASSNWPKDIAELLISQGVDMSFQGGAYGTALQGASSNGHKDIAELLINKGADVNAQGGGYGTALQAVSSNGHRDIAELLIIEGADVNAQGGYYGTALQAASFNGHKDIVELLINKGANVNAQGGYYGTALQGASSNGHKDIAELLINTEADVNAHGGEYDTALQAASSNGHKDIAELLINRGANVNAQGGEYSTALQAASSNGHKDIAELLISKGADVNAQGGKYDTALQAASSDGHKDIAELLINTGADVNAQGGEYDTALQAASTIGYKDIAELLINKGADVNAQRGYYGTALQAASSNGHKDIAELLINKGADADAQGGYYGTALQAASSNGYQYIAELLINTGADVNAQGGEYGTALQAASSEGHKDITELLINKGADVNAQGGYYGNALQAASSNGHKYIAELLINKEADVNVQGGRYDTALQAARLSHHNDIVESALKMEP</sequence>
<evidence type="ECO:0000313" key="6">
    <source>
        <dbReference type="EMBL" id="KAJ7349574.1"/>
    </source>
</evidence>
<dbReference type="PROSITE" id="PS50088">
    <property type="entry name" value="ANK_REPEAT"/>
    <property type="match status" value="13"/>
</dbReference>
<feature type="repeat" description="ANK" evidence="3">
    <location>
        <begin position="738"/>
        <end position="770"/>
    </location>
</feature>
<dbReference type="Pfam" id="PF12796">
    <property type="entry name" value="Ank_2"/>
    <property type="match status" value="6"/>
</dbReference>
<dbReference type="SUPFAM" id="SSF48403">
    <property type="entry name" value="Ankyrin repeat"/>
    <property type="match status" value="2"/>
</dbReference>
<evidence type="ECO:0000313" key="7">
    <source>
        <dbReference type="Proteomes" id="UP001218218"/>
    </source>
</evidence>
<dbReference type="Gene3D" id="3.40.50.300">
    <property type="entry name" value="P-loop containing nucleotide triphosphate hydrolases"/>
    <property type="match status" value="1"/>
</dbReference>
<dbReference type="InterPro" id="IPR056884">
    <property type="entry name" value="NPHP3-like_N"/>
</dbReference>
<feature type="repeat" description="ANK" evidence="3">
    <location>
        <begin position="870"/>
        <end position="902"/>
    </location>
</feature>
<dbReference type="GO" id="GO:0005737">
    <property type="term" value="C:cytoplasm"/>
    <property type="evidence" value="ECO:0007669"/>
    <property type="project" value="TreeGrafter"/>
</dbReference>
<evidence type="ECO:0000259" key="5">
    <source>
        <dbReference type="Pfam" id="PF24883"/>
    </source>
</evidence>
<feature type="repeat" description="ANK" evidence="3">
    <location>
        <begin position="606"/>
        <end position="638"/>
    </location>
</feature>
<accession>A0AAD7EU00</accession>
<feature type="domain" description="GPI inositol-deacylase winged helix" evidence="4">
    <location>
        <begin position="332"/>
        <end position="408"/>
    </location>
</feature>